<reference evidence="4 5" key="1">
    <citation type="submission" date="2020-01" db="EMBL/GenBank/DDBJ databases">
        <title>Complete genome sequence of Chitinophaga sp. H33E-04 isolated from quinoa roots.</title>
        <authorList>
            <person name="Weon H.-Y."/>
            <person name="Lee S.A."/>
        </authorList>
    </citation>
    <scope>NUCLEOTIDE SEQUENCE [LARGE SCALE GENOMIC DNA]</scope>
    <source>
        <strain evidence="4 5">H33E-04</strain>
    </source>
</reference>
<feature type="repeat" description="ANK" evidence="3">
    <location>
        <begin position="64"/>
        <end position="96"/>
    </location>
</feature>
<protein>
    <submittedName>
        <fullName evidence="4">Ankyrin repeat domain-containing protein</fullName>
    </submittedName>
</protein>
<feature type="repeat" description="ANK" evidence="3">
    <location>
        <begin position="31"/>
        <end position="63"/>
    </location>
</feature>
<dbReference type="Proteomes" id="UP000476411">
    <property type="component" value="Chromosome"/>
</dbReference>
<evidence type="ECO:0000256" key="3">
    <source>
        <dbReference type="PROSITE-ProRule" id="PRU00023"/>
    </source>
</evidence>
<keyword evidence="2 3" id="KW-0040">ANK repeat</keyword>
<evidence type="ECO:0000313" key="4">
    <source>
        <dbReference type="EMBL" id="QHS64108.1"/>
    </source>
</evidence>
<dbReference type="InterPro" id="IPR036770">
    <property type="entry name" value="Ankyrin_rpt-contain_sf"/>
</dbReference>
<dbReference type="PANTHER" id="PTHR23206:SF7">
    <property type="entry name" value="PROTEIN KINASE DOMAIN-CONTAINING PROTEIN"/>
    <property type="match status" value="1"/>
</dbReference>
<dbReference type="KEGG" id="chih:GWR21_27540"/>
<dbReference type="PRINTS" id="PR01415">
    <property type="entry name" value="ANKYRIN"/>
</dbReference>
<evidence type="ECO:0000256" key="2">
    <source>
        <dbReference type="ARBA" id="ARBA00023043"/>
    </source>
</evidence>
<dbReference type="GO" id="GO:0005737">
    <property type="term" value="C:cytoplasm"/>
    <property type="evidence" value="ECO:0007669"/>
    <property type="project" value="TreeGrafter"/>
</dbReference>
<organism evidence="4 5">
    <name type="scientific">Chitinophaga agri</name>
    <dbReference type="NCBI Taxonomy" id="2703787"/>
    <lineage>
        <taxon>Bacteria</taxon>
        <taxon>Pseudomonadati</taxon>
        <taxon>Bacteroidota</taxon>
        <taxon>Chitinophagia</taxon>
        <taxon>Chitinophagales</taxon>
        <taxon>Chitinophagaceae</taxon>
        <taxon>Chitinophaga</taxon>
    </lineage>
</organism>
<dbReference type="Pfam" id="PF13637">
    <property type="entry name" value="Ank_4"/>
    <property type="match status" value="1"/>
</dbReference>
<dbReference type="PROSITE" id="PS50297">
    <property type="entry name" value="ANK_REP_REGION"/>
    <property type="match status" value="3"/>
</dbReference>
<dbReference type="PROSITE" id="PS50088">
    <property type="entry name" value="ANK_REPEAT"/>
    <property type="match status" value="3"/>
</dbReference>
<dbReference type="InterPro" id="IPR002110">
    <property type="entry name" value="Ankyrin_rpt"/>
</dbReference>
<evidence type="ECO:0000313" key="5">
    <source>
        <dbReference type="Proteomes" id="UP000476411"/>
    </source>
</evidence>
<name>A0A6B9ZP73_9BACT</name>
<dbReference type="EMBL" id="CP048113">
    <property type="protein sequence ID" value="QHS64108.1"/>
    <property type="molecule type" value="Genomic_DNA"/>
</dbReference>
<dbReference type="SUPFAM" id="SSF48403">
    <property type="entry name" value="Ankyrin repeat"/>
    <property type="match status" value="1"/>
</dbReference>
<accession>A0A6B9ZP73</accession>
<gene>
    <name evidence="4" type="ORF">GWR21_27540</name>
</gene>
<sequence length="155" mass="16618">MTDIFEAARTNNVSLLKECVANGALHARDDRGSTPLIMAAYYNHSEAVAFLLKAGAELEAKDNLGHTALMGACFKGHTDVVKLLLKKGASVSTETDNGATALTYAATFGHSNIVALLMDNGANPLKKKFSMKIKMVAGLFSRMLSRKKLAMNVSR</sequence>
<dbReference type="PANTHER" id="PTHR23206">
    <property type="entry name" value="MASK PROTEIN"/>
    <property type="match status" value="1"/>
</dbReference>
<feature type="repeat" description="ANK" evidence="3">
    <location>
        <begin position="97"/>
        <end position="123"/>
    </location>
</feature>
<dbReference type="Gene3D" id="1.25.40.20">
    <property type="entry name" value="Ankyrin repeat-containing domain"/>
    <property type="match status" value="2"/>
</dbReference>
<dbReference type="Pfam" id="PF12796">
    <property type="entry name" value="Ank_2"/>
    <property type="match status" value="1"/>
</dbReference>
<keyword evidence="5" id="KW-1185">Reference proteome</keyword>
<keyword evidence="1" id="KW-0677">Repeat</keyword>
<evidence type="ECO:0000256" key="1">
    <source>
        <dbReference type="ARBA" id="ARBA00022737"/>
    </source>
</evidence>
<proteinExistence type="predicted"/>
<dbReference type="AlphaFoldDB" id="A0A6B9ZP73"/>
<dbReference type="InterPro" id="IPR051631">
    <property type="entry name" value="Ankyrin-KH/SAM_domain"/>
</dbReference>
<dbReference type="SMART" id="SM00248">
    <property type="entry name" value="ANK"/>
    <property type="match status" value="3"/>
</dbReference>